<dbReference type="InterPro" id="IPR001638">
    <property type="entry name" value="Solute-binding_3/MltF_N"/>
</dbReference>
<feature type="domain" description="Solute-binding protein family 3/N-terminal" evidence="3">
    <location>
        <begin position="23"/>
        <end position="258"/>
    </location>
</feature>
<gene>
    <name evidence="4" type="ORF">PZA18_19190</name>
</gene>
<feature type="signal peptide" evidence="2">
    <location>
        <begin position="1"/>
        <end position="21"/>
    </location>
</feature>
<keyword evidence="5" id="KW-1185">Reference proteome</keyword>
<evidence type="ECO:0000313" key="4">
    <source>
        <dbReference type="EMBL" id="MDK2126173.1"/>
    </source>
</evidence>
<protein>
    <submittedName>
        <fullName evidence="4">Transporter substrate-binding domain-containing protein</fullName>
    </submittedName>
</protein>
<dbReference type="Gene3D" id="3.40.190.10">
    <property type="entry name" value="Periplasmic binding protein-like II"/>
    <property type="match status" value="2"/>
</dbReference>
<dbReference type="Proteomes" id="UP001172778">
    <property type="component" value="Unassembled WGS sequence"/>
</dbReference>
<accession>A0ABT7E493</accession>
<comment type="caution">
    <text evidence="4">The sequence shown here is derived from an EMBL/GenBank/DDBJ whole genome shotgun (WGS) entry which is preliminary data.</text>
</comment>
<dbReference type="SUPFAM" id="SSF53850">
    <property type="entry name" value="Periplasmic binding protein-like II"/>
    <property type="match status" value="1"/>
</dbReference>
<evidence type="ECO:0000256" key="2">
    <source>
        <dbReference type="SAM" id="SignalP"/>
    </source>
</evidence>
<evidence type="ECO:0000256" key="1">
    <source>
        <dbReference type="ARBA" id="ARBA00022729"/>
    </source>
</evidence>
<dbReference type="RefSeq" id="WP_284102488.1">
    <property type="nucleotide sequence ID" value="NZ_JARRAF010000032.1"/>
</dbReference>
<sequence>MTTRLFFPALLLCFAVNVVFATELTACDNDEDWPPLLYETEPGKGNTQLRGFSVELLSAILAEHGVHLRIVRQPFARCMAAVKAGQFDMLLHASSNPVRLQDYHLTHPIFSLTPALLYHRTRHNLSLLKTTQVLQRYRVCAVNGSNVRALGLSEAAVDTTSYTIESIIGKVLRDRCDVSPVVAEAFRATVFKDEQDRPRHSELGLLYPNWLPRVNYHAMLSRQFAQADMWRQRIDSSLAQMLVDGRYAALAARYGLASKP</sequence>
<evidence type="ECO:0000259" key="3">
    <source>
        <dbReference type="SMART" id="SM00062"/>
    </source>
</evidence>
<dbReference type="EMBL" id="JARRAF010000032">
    <property type="protein sequence ID" value="MDK2126173.1"/>
    <property type="molecule type" value="Genomic_DNA"/>
</dbReference>
<proteinExistence type="predicted"/>
<dbReference type="PANTHER" id="PTHR35936">
    <property type="entry name" value="MEMBRANE-BOUND LYTIC MUREIN TRANSGLYCOSYLASE F"/>
    <property type="match status" value="1"/>
</dbReference>
<name>A0ABT7E493_9NEIS</name>
<keyword evidence="1 2" id="KW-0732">Signal</keyword>
<dbReference type="PANTHER" id="PTHR35936:SF25">
    <property type="entry name" value="ABC TRANSPORTER SUBSTRATE-BINDING PROTEIN"/>
    <property type="match status" value="1"/>
</dbReference>
<evidence type="ECO:0000313" key="5">
    <source>
        <dbReference type="Proteomes" id="UP001172778"/>
    </source>
</evidence>
<feature type="chain" id="PRO_5045565249" evidence="2">
    <location>
        <begin position="22"/>
        <end position="260"/>
    </location>
</feature>
<reference evidence="4" key="1">
    <citation type="submission" date="2023-03" db="EMBL/GenBank/DDBJ databases">
        <title>Chitinimonas shenzhenensis gen. nov., sp. nov., a novel member of family Burkholderiaceae isolated from activated sludge collected in Shen Zhen, China.</title>
        <authorList>
            <person name="Wang X."/>
        </authorList>
    </citation>
    <scope>NUCLEOTIDE SEQUENCE</scope>
    <source>
        <strain evidence="4">DQS-5</strain>
    </source>
</reference>
<dbReference type="SMART" id="SM00062">
    <property type="entry name" value="PBPb"/>
    <property type="match status" value="1"/>
</dbReference>
<organism evidence="4 5">
    <name type="scientific">Parachitinimonas caeni</name>
    <dbReference type="NCBI Taxonomy" id="3031301"/>
    <lineage>
        <taxon>Bacteria</taxon>
        <taxon>Pseudomonadati</taxon>
        <taxon>Pseudomonadota</taxon>
        <taxon>Betaproteobacteria</taxon>
        <taxon>Neisseriales</taxon>
        <taxon>Chitinibacteraceae</taxon>
        <taxon>Parachitinimonas</taxon>
    </lineage>
</organism>
<dbReference type="Pfam" id="PF00497">
    <property type="entry name" value="SBP_bac_3"/>
    <property type="match status" value="1"/>
</dbReference>